<evidence type="ECO:0000256" key="4">
    <source>
        <dbReference type="ARBA" id="ARBA00022448"/>
    </source>
</evidence>
<dbReference type="InterPro" id="IPR006260">
    <property type="entry name" value="TonB/TolA_C"/>
</dbReference>
<dbReference type="SUPFAM" id="SSF56935">
    <property type="entry name" value="Porins"/>
    <property type="match status" value="1"/>
</dbReference>
<dbReference type="InterPro" id="IPR051045">
    <property type="entry name" value="TonB-dependent_transducer"/>
</dbReference>
<dbReference type="GO" id="GO:0022857">
    <property type="term" value="F:transmembrane transporter activity"/>
    <property type="evidence" value="ECO:0007669"/>
    <property type="project" value="InterPro"/>
</dbReference>
<dbReference type="PANTHER" id="PTHR33446:SF2">
    <property type="entry name" value="PROTEIN TONB"/>
    <property type="match status" value="1"/>
</dbReference>
<dbReference type="PROSITE" id="PS52016">
    <property type="entry name" value="TONB_DEPENDENT_REC_3"/>
    <property type="match status" value="1"/>
</dbReference>
<keyword evidence="10 11" id="KW-0472">Membrane</keyword>
<dbReference type="AlphaFoldDB" id="A0AAP2CI75"/>
<dbReference type="Pfam" id="PF03544">
    <property type="entry name" value="TonB_C"/>
    <property type="match status" value="2"/>
</dbReference>
<dbReference type="GO" id="GO:0015031">
    <property type="term" value="P:protein transport"/>
    <property type="evidence" value="ECO:0007669"/>
    <property type="project" value="UniProtKB-KW"/>
</dbReference>
<dbReference type="InterPro" id="IPR039426">
    <property type="entry name" value="TonB-dep_rcpt-like"/>
</dbReference>
<feature type="transmembrane region" description="Helical" evidence="14">
    <location>
        <begin position="285"/>
        <end position="304"/>
    </location>
</feature>
<gene>
    <name evidence="16" type="ORF">KI659_14190</name>
</gene>
<dbReference type="EMBL" id="JAHCMY010000009">
    <property type="protein sequence ID" value="MBS9525166.1"/>
    <property type="molecule type" value="Genomic_DNA"/>
</dbReference>
<evidence type="ECO:0000256" key="6">
    <source>
        <dbReference type="ARBA" id="ARBA00022519"/>
    </source>
</evidence>
<evidence type="ECO:0000256" key="8">
    <source>
        <dbReference type="ARBA" id="ARBA00022927"/>
    </source>
</evidence>
<dbReference type="Gene3D" id="2.170.130.10">
    <property type="entry name" value="TonB-dependent receptor, plug domain"/>
    <property type="match status" value="1"/>
</dbReference>
<keyword evidence="6" id="KW-0997">Cell inner membrane</keyword>
<evidence type="ECO:0000256" key="3">
    <source>
        <dbReference type="ARBA" id="ARBA00006555"/>
    </source>
</evidence>
<accession>A0AAP2CI75</accession>
<dbReference type="Gene3D" id="3.30.1150.10">
    <property type="match status" value="2"/>
</dbReference>
<comment type="similarity">
    <text evidence="11">Belongs to the TonB-dependent receptor family.</text>
</comment>
<dbReference type="RefSeq" id="WP_213946023.1">
    <property type="nucleotide sequence ID" value="NZ_JAHCMY010000009.1"/>
</dbReference>
<keyword evidence="11" id="KW-1134">Transmembrane beta strand</keyword>
<comment type="similarity">
    <text evidence="2 12">Belongs to the ExbD/TolR family.</text>
</comment>
<dbReference type="GO" id="GO:0030288">
    <property type="term" value="C:outer membrane-bounded periplasmic space"/>
    <property type="evidence" value="ECO:0007669"/>
    <property type="project" value="InterPro"/>
</dbReference>
<evidence type="ECO:0000256" key="10">
    <source>
        <dbReference type="ARBA" id="ARBA00023136"/>
    </source>
</evidence>
<evidence type="ECO:0000256" key="7">
    <source>
        <dbReference type="ARBA" id="ARBA00022692"/>
    </source>
</evidence>
<dbReference type="SUPFAM" id="SSF74653">
    <property type="entry name" value="TolA/TonB C-terminal domain"/>
    <property type="match status" value="2"/>
</dbReference>
<proteinExistence type="inferred from homology"/>
<dbReference type="InterPro" id="IPR037066">
    <property type="entry name" value="Plug_dom_sf"/>
</dbReference>
<dbReference type="InterPro" id="IPR003538">
    <property type="entry name" value="TonB"/>
</dbReference>
<reference evidence="16 17" key="1">
    <citation type="submission" date="2021-05" db="EMBL/GenBank/DDBJ databases">
        <authorList>
            <person name="Zhang Z.D."/>
            <person name="Osman G."/>
        </authorList>
    </citation>
    <scope>NUCLEOTIDE SEQUENCE [LARGE SCALE GENOMIC DNA]</scope>
    <source>
        <strain evidence="16 17">KCTC 32217</strain>
    </source>
</reference>
<keyword evidence="5" id="KW-1003">Cell membrane</keyword>
<evidence type="ECO:0000259" key="15">
    <source>
        <dbReference type="PROSITE" id="PS52015"/>
    </source>
</evidence>
<evidence type="ECO:0000313" key="16">
    <source>
        <dbReference type="EMBL" id="MBS9525166.1"/>
    </source>
</evidence>
<keyword evidence="11" id="KW-0998">Cell outer membrane</keyword>
<dbReference type="InterPro" id="IPR037682">
    <property type="entry name" value="TonB_C"/>
</dbReference>
<evidence type="ECO:0000313" key="17">
    <source>
        <dbReference type="Proteomes" id="UP001319104"/>
    </source>
</evidence>
<evidence type="ECO:0000256" key="13">
    <source>
        <dbReference type="SAM" id="MobiDB-lite"/>
    </source>
</evidence>
<dbReference type="GO" id="GO:0031992">
    <property type="term" value="F:energy transducer activity"/>
    <property type="evidence" value="ECO:0007669"/>
    <property type="project" value="InterPro"/>
</dbReference>
<dbReference type="GO" id="GO:0009279">
    <property type="term" value="C:cell outer membrane"/>
    <property type="evidence" value="ECO:0007669"/>
    <property type="project" value="UniProtKB-SubCell"/>
</dbReference>
<feature type="compositionally biased region" description="Basic and acidic residues" evidence="13">
    <location>
        <begin position="513"/>
        <end position="531"/>
    </location>
</feature>
<feature type="transmembrane region" description="Helical" evidence="14">
    <location>
        <begin position="6"/>
        <end position="25"/>
    </location>
</feature>
<dbReference type="InterPro" id="IPR008756">
    <property type="entry name" value="Peptidase_M56"/>
</dbReference>
<dbReference type="InterPro" id="IPR003400">
    <property type="entry name" value="ExbD"/>
</dbReference>
<dbReference type="GO" id="GO:0015891">
    <property type="term" value="P:siderophore transport"/>
    <property type="evidence" value="ECO:0007669"/>
    <property type="project" value="InterPro"/>
</dbReference>
<evidence type="ECO:0000256" key="9">
    <source>
        <dbReference type="ARBA" id="ARBA00022989"/>
    </source>
</evidence>
<evidence type="ECO:0000256" key="11">
    <source>
        <dbReference type="PROSITE-ProRule" id="PRU01360"/>
    </source>
</evidence>
<dbReference type="PROSITE" id="PS52015">
    <property type="entry name" value="TONB_CTD"/>
    <property type="match status" value="1"/>
</dbReference>
<sequence length="826" mass="94467">MAGAINYIWQSTFCLFFFYGIYWCFIKNEKAFTLARIYILITPLLALLFPIIEIPVDFNKPSISLENTNFYQVLASQQAPEEIAGSFGLPEVTVSSSRLPVLWEITDYLFIAYLIITLLLAARLIAQFYQLQALFRKGWYESSYHITDKYLKIPTFGLAPIFSYFNRLFWDDTEKLNESEKAQIINHEIEHIRQGHTYDVIYYQILSLLFWFNPAIHLMRTALIDTHEYLADEKVLAKVPNKENYKKLIIRIAFKGLDLPIGNYFIRSTTLKRILMMKKSPKINWYKMVMVLPLTAMLLGLVSMKTYQPSFLTESINRSGLSELENKLINAKDTLEVGIKVVKIKQPKHYELISPLKDGTLTAQIGELQYTFTNIQDDQEYIKVLGMIDNLSIQSITTKKYGKMYEKNVDQEARPKGGKETWNQFLKNAISMPEKERMLNLQRELEIEFVVDESGNITNPVVKRSFGGGLDEKVIAILSGPDAPKWEPAKKDGKPVPTVHTIRHLLTSQGDHTASHDFFPKAPRPKTESPRTVRPVIGESEVYDVVENPPMPAGGMEAWNKYLSKNITYPQRARENNIEGTVYVVFTVSKDGKLENPDVLRGIGGGADEEALRLIENAEDWIPGKQRGEEVAVRMRLPIKFRMAGSDKKEEKIIDSRPGHTTPEIVVTGYGPEPSKKQININIKSKDEVQFNGQTFDLIKFEAYLENYLNQLEKFTKVTANISANDNVNMGSLKDVEKVLSRKGIRSVNYTDLQSDKVNLKLDEKREKQPLFIVDGRVTEYEKLKELDPNNFEKFEVLKDPARTTSLYGSAAKHGAVLITTKEEKK</sequence>
<feature type="domain" description="TonB C-terminal" evidence="15">
    <location>
        <begin position="554"/>
        <end position="650"/>
    </location>
</feature>
<keyword evidence="7 11" id="KW-0812">Transmembrane</keyword>
<keyword evidence="17" id="KW-1185">Reference proteome</keyword>
<dbReference type="GO" id="GO:0098797">
    <property type="term" value="C:plasma membrane protein complex"/>
    <property type="evidence" value="ECO:0007669"/>
    <property type="project" value="TreeGrafter"/>
</dbReference>
<organism evidence="16 17">
    <name type="scientific">Litoribacter ruber</name>
    <dbReference type="NCBI Taxonomy" id="702568"/>
    <lineage>
        <taxon>Bacteria</taxon>
        <taxon>Pseudomonadati</taxon>
        <taxon>Bacteroidota</taxon>
        <taxon>Cytophagia</taxon>
        <taxon>Cytophagales</taxon>
        <taxon>Cyclobacteriaceae</taxon>
        <taxon>Litoribacter</taxon>
    </lineage>
</organism>
<name>A0AAP2CI75_9BACT</name>
<dbReference type="PRINTS" id="PR01374">
    <property type="entry name" value="TONBPROTEIN"/>
</dbReference>
<comment type="caution">
    <text evidence="16">The sequence shown here is derived from an EMBL/GenBank/DDBJ whole genome shotgun (WGS) entry which is preliminary data.</text>
</comment>
<keyword evidence="9 14" id="KW-1133">Transmembrane helix</keyword>
<dbReference type="PANTHER" id="PTHR33446">
    <property type="entry name" value="PROTEIN TONB-RELATED"/>
    <property type="match status" value="1"/>
</dbReference>
<comment type="subcellular location">
    <subcellularLocation>
        <location evidence="1">Cell inner membrane</location>
        <topology evidence="1">Single-pass membrane protein</topology>
        <orientation evidence="1">Periplasmic side</orientation>
    </subcellularLocation>
    <subcellularLocation>
        <location evidence="12">Cell membrane</location>
        <topology evidence="12">Single-pass type II membrane protein</topology>
    </subcellularLocation>
    <subcellularLocation>
        <location evidence="11">Cell outer membrane</location>
        <topology evidence="11">Multi-pass membrane protein</topology>
    </subcellularLocation>
</comment>
<dbReference type="Pfam" id="PF05569">
    <property type="entry name" value="Peptidase_M56"/>
    <property type="match status" value="1"/>
</dbReference>
<evidence type="ECO:0000256" key="5">
    <source>
        <dbReference type="ARBA" id="ARBA00022475"/>
    </source>
</evidence>
<dbReference type="NCBIfam" id="TIGR01352">
    <property type="entry name" value="tonB_Cterm"/>
    <property type="match status" value="1"/>
</dbReference>
<evidence type="ECO:0000256" key="12">
    <source>
        <dbReference type="RuleBase" id="RU003879"/>
    </source>
</evidence>
<evidence type="ECO:0000256" key="1">
    <source>
        <dbReference type="ARBA" id="ARBA00004383"/>
    </source>
</evidence>
<dbReference type="CDD" id="cd07341">
    <property type="entry name" value="M56_BlaR1_MecR1_like"/>
    <property type="match status" value="1"/>
</dbReference>
<keyword evidence="4 11" id="KW-0813">Transport</keyword>
<protein>
    <submittedName>
        <fullName evidence="16">TonB family protein</fullName>
    </submittedName>
</protein>
<comment type="similarity">
    <text evidence="3">Belongs to the TonB family.</text>
</comment>
<feature type="transmembrane region" description="Helical" evidence="14">
    <location>
        <begin position="37"/>
        <end position="56"/>
    </location>
</feature>
<feature type="transmembrane region" description="Helical" evidence="14">
    <location>
        <begin position="108"/>
        <end position="129"/>
    </location>
</feature>
<evidence type="ECO:0000256" key="14">
    <source>
        <dbReference type="SAM" id="Phobius"/>
    </source>
</evidence>
<dbReference type="Pfam" id="PF02472">
    <property type="entry name" value="ExbD"/>
    <property type="match status" value="1"/>
</dbReference>
<feature type="region of interest" description="Disordered" evidence="13">
    <location>
        <begin position="512"/>
        <end position="532"/>
    </location>
</feature>
<evidence type="ECO:0000256" key="2">
    <source>
        <dbReference type="ARBA" id="ARBA00005811"/>
    </source>
</evidence>
<dbReference type="Proteomes" id="UP001319104">
    <property type="component" value="Unassembled WGS sequence"/>
</dbReference>
<keyword evidence="8 12" id="KW-0653">Protein transport</keyword>